<dbReference type="InterPro" id="IPR031504">
    <property type="entry name" value="DMAP1-like"/>
</dbReference>
<keyword evidence="2" id="KW-1185">Reference proteome</keyword>
<organism evidence="1 2">
    <name type="scientific">Vairimorpha necatrix</name>
    <dbReference type="NCBI Taxonomy" id="6039"/>
    <lineage>
        <taxon>Eukaryota</taxon>
        <taxon>Fungi</taxon>
        <taxon>Fungi incertae sedis</taxon>
        <taxon>Microsporidia</taxon>
        <taxon>Nosematidae</taxon>
        <taxon>Vairimorpha</taxon>
    </lineage>
</organism>
<dbReference type="EMBL" id="CP142731">
    <property type="protein sequence ID" value="WUR03881.1"/>
    <property type="molecule type" value="Genomic_DNA"/>
</dbReference>
<name>A0AAX4JD44_9MICR</name>
<sequence length="135" mass="16358">MKDHGYEFIKDPETDEYIPEVEKYVDLIKNVDNLRSKRESIINRHFYELYNYNIDKLEDRDGRISRIIGKTFTYPNSFLASSLGFNRTTWAKKYEEILGKFDLSKKLQYQTLRNMVLFEKLKLLIIKYNDIQRKE</sequence>
<evidence type="ECO:0000313" key="2">
    <source>
        <dbReference type="Proteomes" id="UP001334084"/>
    </source>
</evidence>
<dbReference type="KEGG" id="vnx:VNE69_06194"/>
<dbReference type="AlphaFoldDB" id="A0AAX4JD44"/>
<dbReference type="RefSeq" id="XP_065330026.1">
    <property type="nucleotide sequence ID" value="XM_065473954.1"/>
</dbReference>
<dbReference type="Proteomes" id="UP001334084">
    <property type="component" value="Chromosome 6"/>
</dbReference>
<dbReference type="GeneID" id="90541691"/>
<dbReference type="Pfam" id="PF17024">
    <property type="entry name" value="DMAP1_like"/>
    <property type="match status" value="1"/>
</dbReference>
<accession>A0AAX4JD44</accession>
<reference evidence="1" key="1">
    <citation type="journal article" date="2024" name="BMC Genomics">
        <title>Functional annotation of a divergent genome using sequence and structure-based similarity.</title>
        <authorList>
            <person name="Svedberg D."/>
            <person name="Winiger R.R."/>
            <person name="Berg A."/>
            <person name="Sharma H."/>
            <person name="Tellgren-Roth C."/>
            <person name="Debrunner-Vossbrinck B.A."/>
            <person name="Vossbrinck C.R."/>
            <person name="Barandun J."/>
        </authorList>
    </citation>
    <scope>NUCLEOTIDE SEQUENCE</scope>
    <source>
        <strain evidence="1">Illinois isolate</strain>
    </source>
</reference>
<protein>
    <submittedName>
        <fullName evidence="1">Uncharacterized protein</fullName>
    </submittedName>
</protein>
<gene>
    <name evidence="1" type="ORF">VNE69_06194</name>
</gene>
<proteinExistence type="predicted"/>
<evidence type="ECO:0000313" key="1">
    <source>
        <dbReference type="EMBL" id="WUR03881.1"/>
    </source>
</evidence>